<protein>
    <submittedName>
        <fullName evidence="1">Uncharacterized protein</fullName>
    </submittedName>
</protein>
<evidence type="ECO:0000313" key="1">
    <source>
        <dbReference type="EMBL" id="KNE88420.1"/>
    </source>
</evidence>
<name>A0A0L0UN71_9BASI</name>
<keyword evidence="2" id="KW-1185">Reference proteome</keyword>
<dbReference type="Proteomes" id="UP000054564">
    <property type="component" value="Unassembled WGS sequence"/>
</dbReference>
<reference evidence="2" key="1">
    <citation type="submission" date="2014-03" db="EMBL/GenBank/DDBJ databases">
        <title>The Genome Sequence of Puccinia striiformis f. sp. tritici PST-78.</title>
        <authorList>
            <consortium name="The Broad Institute Genome Sequencing Platform"/>
            <person name="Cuomo C."/>
            <person name="Hulbert S."/>
            <person name="Chen X."/>
            <person name="Walker B."/>
            <person name="Young S.K."/>
            <person name="Zeng Q."/>
            <person name="Gargeya S."/>
            <person name="Fitzgerald M."/>
            <person name="Haas B."/>
            <person name="Abouelleil A."/>
            <person name="Alvarado L."/>
            <person name="Arachchi H.M."/>
            <person name="Berlin A.M."/>
            <person name="Chapman S.B."/>
            <person name="Goldberg J."/>
            <person name="Griggs A."/>
            <person name="Gujja S."/>
            <person name="Hansen M."/>
            <person name="Howarth C."/>
            <person name="Imamovic A."/>
            <person name="Larimer J."/>
            <person name="McCowan C."/>
            <person name="Montmayeur A."/>
            <person name="Murphy C."/>
            <person name="Neiman D."/>
            <person name="Pearson M."/>
            <person name="Priest M."/>
            <person name="Roberts A."/>
            <person name="Saif S."/>
            <person name="Shea T."/>
            <person name="Sisk P."/>
            <person name="Sykes S."/>
            <person name="Wortman J."/>
            <person name="Nusbaum C."/>
            <person name="Birren B."/>
        </authorList>
    </citation>
    <scope>NUCLEOTIDE SEQUENCE [LARGE SCALE GENOMIC DNA]</scope>
    <source>
        <strain evidence="2">race PST-78</strain>
    </source>
</reference>
<dbReference type="EMBL" id="AJIL01002041">
    <property type="protein sequence ID" value="KNE88420.1"/>
    <property type="molecule type" value="Genomic_DNA"/>
</dbReference>
<feature type="non-terminal residue" evidence="1">
    <location>
        <position position="287"/>
    </location>
</feature>
<accession>A0A0L0UN71</accession>
<comment type="caution">
    <text evidence="1">The sequence shown here is derived from an EMBL/GenBank/DDBJ whole genome shotgun (WGS) entry which is preliminary data.</text>
</comment>
<sequence length="287" mass="31161">MGAVAKGKRRGLPPAPLASRYRLYQPKTLEVREGEQLKATGALHSRSKNGESLKVVGMKTGNWLFKEKLVLEKANGDQLKVGTDAPLKLDYGYVEALGASRHSRGAVVAVLSGKEVSDATVNQLRRSGDNIVAFTPLDEAAITARLDKERPGVSITRGLRSLTGQDDLTHALRDLQQSRLTPQTRAMHLAIEKVTGTGVTFSTFRAVENAMSFDRNLTPQGAMAELGRLERRGDIIALDGTQGAAGDYVSRANWQNELTILRHIAEGKHSVTPLMPGARDQLQTEMA</sequence>
<evidence type="ECO:0000313" key="2">
    <source>
        <dbReference type="Proteomes" id="UP000054564"/>
    </source>
</evidence>
<organism evidence="1 2">
    <name type="scientific">Puccinia striiformis f. sp. tritici PST-78</name>
    <dbReference type="NCBI Taxonomy" id="1165861"/>
    <lineage>
        <taxon>Eukaryota</taxon>
        <taxon>Fungi</taxon>
        <taxon>Dikarya</taxon>
        <taxon>Basidiomycota</taxon>
        <taxon>Pucciniomycotina</taxon>
        <taxon>Pucciniomycetes</taxon>
        <taxon>Pucciniales</taxon>
        <taxon>Pucciniaceae</taxon>
        <taxon>Puccinia</taxon>
    </lineage>
</organism>
<gene>
    <name evidence="1" type="ORF">PSTG_18180</name>
</gene>
<proteinExistence type="predicted"/>
<dbReference type="AlphaFoldDB" id="A0A0L0UN71"/>